<organism evidence="1 2">
    <name type="scientific">Staphylococcus epidermidis (strain ATCC 12228 / FDA PCI 1200)</name>
    <dbReference type="NCBI Taxonomy" id="176280"/>
    <lineage>
        <taxon>Bacteria</taxon>
        <taxon>Bacillati</taxon>
        <taxon>Bacillota</taxon>
        <taxon>Bacilli</taxon>
        <taxon>Bacillales</taxon>
        <taxon>Staphylococcaceae</taxon>
        <taxon>Staphylococcus</taxon>
    </lineage>
</organism>
<dbReference type="Proteomes" id="UP000001411">
    <property type="component" value="Chromosome"/>
</dbReference>
<protein>
    <submittedName>
        <fullName evidence="1">Uncharacterized protein</fullName>
    </submittedName>
</protein>
<proteinExistence type="predicted"/>
<dbReference type="EMBL" id="AE015929">
    <property type="protein sequence ID" value="AAO04066.1"/>
    <property type="molecule type" value="Genomic_DNA"/>
</dbReference>
<gene>
    <name evidence="1" type="ordered locus">SE_0469</name>
</gene>
<dbReference type="KEGG" id="sep:SE_0469"/>
<dbReference type="AlphaFoldDB" id="A0A0H2VF11"/>
<accession>A0A0H2VF11</accession>
<evidence type="ECO:0000313" key="2">
    <source>
        <dbReference type="Proteomes" id="UP000001411"/>
    </source>
</evidence>
<sequence length="32" mass="3773">MATLTYFNQNLPFSIKNNHFMTKIKTPFRLGV</sequence>
<reference evidence="1 2" key="1">
    <citation type="journal article" date="2003" name="Mol. Microbiol.">
        <title>Genome-based analysis of virulence genes in a non-biofilm-forming Staphylococcus epidermidis strain (ATCC 12228).</title>
        <authorList>
            <person name="Zhang Y.Q."/>
            <person name="Ren S.X."/>
            <person name="Li H.L."/>
            <person name="Wang Y.X."/>
            <person name="Fu G."/>
            <person name="Yang J."/>
            <person name="Qin Z.Q."/>
            <person name="Miao Y.G."/>
            <person name="Wang W.Y."/>
            <person name="Chen R.S."/>
            <person name="Shen Y."/>
            <person name="Chen Z."/>
            <person name="Yuan Z.H."/>
            <person name="Zhao G.P."/>
            <person name="Qu D."/>
            <person name="Danchin A."/>
            <person name="Wen Y.M."/>
        </authorList>
    </citation>
    <scope>NUCLEOTIDE SEQUENCE [LARGE SCALE GENOMIC DNA]</scope>
    <source>
        <strain evidence="2">ATCC 12228 / FDA PCI 1200</strain>
    </source>
</reference>
<name>A0A0H2VF11_STAES</name>
<dbReference type="OrthoDB" id="9859018at2"/>
<dbReference type="HOGENOM" id="CLU_3391497_0_0_9"/>
<evidence type="ECO:0000313" key="1">
    <source>
        <dbReference type="EMBL" id="AAO04066.1"/>
    </source>
</evidence>